<evidence type="ECO:0000313" key="1">
    <source>
        <dbReference type="EMBL" id="KAJ8918535.1"/>
    </source>
</evidence>
<dbReference type="EMBL" id="JANEYG010000024">
    <property type="protein sequence ID" value="KAJ8918535.1"/>
    <property type="molecule type" value="Genomic_DNA"/>
</dbReference>
<keyword evidence="2" id="KW-1185">Reference proteome</keyword>
<evidence type="ECO:0008006" key="3">
    <source>
        <dbReference type="Google" id="ProtNLM"/>
    </source>
</evidence>
<dbReference type="Proteomes" id="UP001159042">
    <property type="component" value="Unassembled WGS sequence"/>
</dbReference>
<comment type="caution">
    <text evidence="1">The sequence shown here is derived from an EMBL/GenBank/DDBJ whole genome shotgun (WGS) entry which is preliminary data.</text>
</comment>
<dbReference type="AlphaFoldDB" id="A0AAV8VWG1"/>
<protein>
    <recommendedName>
        <fullName evidence="3">Ig-like domain-containing protein</fullName>
    </recommendedName>
</protein>
<accession>A0AAV8VWG1</accession>
<gene>
    <name evidence="1" type="ORF">NQ315_013040</name>
</gene>
<sequence>MYLFSEPGAVVQTPYVFLTLKRHKYNTFVLSTVVAQSYEAEADNEYVIRGNAAIMKCEIPSFVSDFVTVENWQDSQGNTYLPGEDNYVVQQFYQSRVIDEFVLKGNTGILKCLVPSFVTDFVQVEAWVADDGTMYKYQTEGGDFGKQSRTSKLISQKMLSSFLNLVPFLYPDLQCPKSRNVLKKIPIVNQYYEAQVYDVFVIKGNTAVFKCQIPSFVSDHVEIVSWQDTENNKFLPPTQDYGTHSRHRLNNYFVFETRVSS</sequence>
<reference evidence="1 2" key="1">
    <citation type="journal article" date="2023" name="Insect Mol. Biol.">
        <title>Genome sequencing provides insights into the evolution of gene families encoding plant cell wall-degrading enzymes in longhorned beetles.</title>
        <authorList>
            <person name="Shin N.R."/>
            <person name="Okamura Y."/>
            <person name="Kirsch R."/>
            <person name="Pauchet Y."/>
        </authorList>
    </citation>
    <scope>NUCLEOTIDE SEQUENCE [LARGE SCALE GENOMIC DNA]</scope>
    <source>
        <strain evidence="1">EAD_L_NR</strain>
    </source>
</reference>
<dbReference type="Gene3D" id="2.60.40.10">
    <property type="entry name" value="Immunoglobulins"/>
    <property type="match status" value="3"/>
</dbReference>
<dbReference type="InterPro" id="IPR013783">
    <property type="entry name" value="Ig-like_fold"/>
</dbReference>
<name>A0AAV8VWG1_9CUCU</name>
<evidence type="ECO:0000313" key="2">
    <source>
        <dbReference type="Proteomes" id="UP001159042"/>
    </source>
</evidence>
<proteinExistence type="predicted"/>
<organism evidence="1 2">
    <name type="scientific">Exocentrus adspersus</name>
    <dbReference type="NCBI Taxonomy" id="1586481"/>
    <lineage>
        <taxon>Eukaryota</taxon>
        <taxon>Metazoa</taxon>
        <taxon>Ecdysozoa</taxon>
        <taxon>Arthropoda</taxon>
        <taxon>Hexapoda</taxon>
        <taxon>Insecta</taxon>
        <taxon>Pterygota</taxon>
        <taxon>Neoptera</taxon>
        <taxon>Endopterygota</taxon>
        <taxon>Coleoptera</taxon>
        <taxon>Polyphaga</taxon>
        <taxon>Cucujiformia</taxon>
        <taxon>Chrysomeloidea</taxon>
        <taxon>Cerambycidae</taxon>
        <taxon>Lamiinae</taxon>
        <taxon>Acanthocinini</taxon>
        <taxon>Exocentrus</taxon>
    </lineage>
</organism>